<accession>A0A5B7CUH4</accession>
<protein>
    <submittedName>
        <fullName evidence="1">Uncharacterized protein</fullName>
    </submittedName>
</protein>
<proteinExistence type="predicted"/>
<keyword evidence="2" id="KW-1185">Reference proteome</keyword>
<reference evidence="1 2" key="1">
    <citation type="submission" date="2019-05" db="EMBL/GenBank/DDBJ databases">
        <title>Another draft genome of Portunus trituberculatus and its Hox gene families provides insights of decapod evolution.</title>
        <authorList>
            <person name="Jeong J.-H."/>
            <person name="Song I."/>
            <person name="Kim S."/>
            <person name="Choi T."/>
            <person name="Kim D."/>
            <person name="Ryu S."/>
            <person name="Kim W."/>
        </authorList>
    </citation>
    <scope>NUCLEOTIDE SEQUENCE [LARGE SCALE GENOMIC DNA]</scope>
    <source>
        <tissue evidence="1">Muscle</tissue>
    </source>
</reference>
<gene>
    <name evidence="1" type="ORF">E2C01_003791</name>
</gene>
<dbReference type="EMBL" id="VSRR010000146">
    <property type="protein sequence ID" value="MPC11133.1"/>
    <property type="molecule type" value="Genomic_DNA"/>
</dbReference>
<dbReference type="AlphaFoldDB" id="A0A5B7CUH4"/>
<name>A0A5B7CUH4_PORTR</name>
<organism evidence="1 2">
    <name type="scientific">Portunus trituberculatus</name>
    <name type="common">Swimming crab</name>
    <name type="synonym">Neptunus trituberculatus</name>
    <dbReference type="NCBI Taxonomy" id="210409"/>
    <lineage>
        <taxon>Eukaryota</taxon>
        <taxon>Metazoa</taxon>
        <taxon>Ecdysozoa</taxon>
        <taxon>Arthropoda</taxon>
        <taxon>Crustacea</taxon>
        <taxon>Multicrustacea</taxon>
        <taxon>Malacostraca</taxon>
        <taxon>Eumalacostraca</taxon>
        <taxon>Eucarida</taxon>
        <taxon>Decapoda</taxon>
        <taxon>Pleocyemata</taxon>
        <taxon>Brachyura</taxon>
        <taxon>Eubrachyura</taxon>
        <taxon>Portunoidea</taxon>
        <taxon>Portunidae</taxon>
        <taxon>Portuninae</taxon>
        <taxon>Portunus</taxon>
    </lineage>
</organism>
<evidence type="ECO:0000313" key="1">
    <source>
        <dbReference type="EMBL" id="MPC11133.1"/>
    </source>
</evidence>
<comment type="caution">
    <text evidence="1">The sequence shown here is derived from an EMBL/GenBank/DDBJ whole genome shotgun (WGS) entry which is preliminary data.</text>
</comment>
<dbReference type="Proteomes" id="UP000324222">
    <property type="component" value="Unassembled WGS sequence"/>
</dbReference>
<sequence length="89" mass="9931">MSYGCEDYWLLGSALERDFGMFNLCLCVMLEAVSCASTLGSPHSSEFLSDWLMSVWMSRIEPGVMGFLEFSSAGEERNLQSMRSGLREG</sequence>
<evidence type="ECO:0000313" key="2">
    <source>
        <dbReference type="Proteomes" id="UP000324222"/>
    </source>
</evidence>